<evidence type="ECO:0000313" key="2">
    <source>
        <dbReference type="Proteomes" id="UP001321475"/>
    </source>
</evidence>
<dbReference type="PANTHER" id="PTHR48100:SF51">
    <property type="entry name" value="PHOSPHOGLYCERATE MUTASE"/>
    <property type="match status" value="1"/>
</dbReference>
<accession>A0ABM8G041</accession>
<dbReference type="InterPro" id="IPR029033">
    <property type="entry name" value="His_PPase_superfam"/>
</dbReference>
<gene>
    <name evidence="1" type="ORF">GCM10025865_06040</name>
</gene>
<dbReference type="RefSeq" id="WP_286218494.1">
    <property type="nucleotide sequence ID" value="NZ_AP027729.1"/>
</dbReference>
<protein>
    <submittedName>
        <fullName evidence="1">Phosphoglycerate mutase</fullName>
    </submittedName>
</protein>
<dbReference type="SMART" id="SM00855">
    <property type="entry name" value="PGAM"/>
    <property type="match status" value="1"/>
</dbReference>
<dbReference type="SUPFAM" id="SSF53254">
    <property type="entry name" value="Phosphoglycerate mutase-like"/>
    <property type="match status" value="1"/>
</dbReference>
<keyword evidence="2" id="KW-1185">Reference proteome</keyword>
<dbReference type="Proteomes" id="UP001321475">
    <property type="component" value="Chromosome"/>
</dbReference>
<dbReference type="CDD" id="cd07067">
    <property type="entry name" value="HP_PGM_like"/>
    <property type="match status" value="1"/>
</dbReference>
<name>A0ABM8G041_9CELL</name>
<proteinExistence type="predicted"/>
<organism evidence="1 2">
    <name type="scientific">Paraoerskovia sediminicola</name>
    <dbReference type="NCBI Taxonomy" id="1138587"/>
    <lineage>
        <taxon>Bacteria</taxon>
        <taxon>Bacillati</taxon>
        <taxon>Actinomycetota</taxon>
        <taxon>Actinomycetes</taxon>
        <taxon>Micrococcales</taxon>
        <taxon>Cellulomonadaceae</taxon>
        <taxon>Paraoerskovia</taxon>
    </lineage>
</organism>
<dbReference type="InterPro" id="IPR013078">
    <property type="entry name" value="His_Pase_superF_clade-1"/>
</dbReference>
<dbReference type="PANTHER" id="PTHR48100">
    <property type="entry name" value="BROAD-SPECIFICITY PHOSPHATASE YOR283W-RELATED"/>
    <property type="match status" value="1"/>
</dbReference>
<reference evidence="2" key="1">
    <citation type="journal article" date="2019" name="Int. J. Syst. Evol. Microbiol.">
        <title>The Global Catalogue of Microorganisms (GCM) 10K type strain sequencing project: providing services to taxonomists for standard genome sequencing and annotation.</title>
        <authorList>
            <consortium name="The Broad Institute Genomics Platform"/>
            <consortium name="The Broad Institute Genome Sequencing Center for Infectious Disease"/>
            <person name="Wu L."/>
            <person name="Ma J."/>
        </authorList>
    </citation>
    <scope>NUCLEOTIDE SEQUENCE [LARGE SCALE GENOMIC DNA]</scope>
    <source>
        <strain evidence="2">NBRC 108565</strain>
    </source>
</reference>
<dbReference type="Pfam" id="PF00300">
    <property type="entry name" value="His_Phos_1"/>
    <property type="match status" value="1"/>
</dbReference>
<dbReference type="Gene3D" id="3.40.50.1240">
    <property type="entry name" value="Phosphoglycerate mutase-like"/>
    <property type="match status" value="1"/>
</dbReference>
<dbReference type="EMBL" id="AP027729">
    <property type="protein sequence ID" value="BDZ41305.1"/>
    <property type="molecule type" value="Genomic_DNA"/>
</dbReference>
<sequence length="216" mass="24043">MVTTTVHLMRHGEVHNPDGILYGRIPGYHLSERGHQMARRVAHHLADPTVDRDVAAVIASPLQRAQETATPVAEALGVALETDERLIEAGNHFEGMTFGVGDGSLRHPEHWRYLWNPMRPSWGEPYTEQVERMAAAVKDARDAHRGREVVLVSHQLPVWITRLSIEGRRLWHDPRKRECSLASLTSLRFDGNRFVGLSYTEPAADLLPGASATAGA</sequence>
<evidence type="ECO:0000313" key="1">
    <source>
        <dbReference type="EMBL" id="BDZ41305.1"/>
    </source>
</evidence>
<dbReference type="InterPro" id="IPR050275">
    <property type="entry name" value="PGM_Phosphatase"/>
</dbReference>